<dbReference type="Pfam" id="PF01841">
    <property type="entry name" value="Transglut_core"/>
    <property type="match status" value="1"/>
</dbReference>
<feature type="transmembrane region" description="Helical" evidence="2">
    <location>
        <begin position="142"/>
        <end position="162"/>
    </location>
</feature>
<dbReference type="InterPro" id="IPR025403">
    <property type="entry name" value="TgpA-like_C"/>
</dbReference>
<keyword evidence="2" id="KW-1133">Transmembrane helix</keyword>
<dbReference type="Proteomes" id="UP000271031">
    <property type="component" value="Unassembled WGS sequence"/>
</dbReference>
<dbReference type="InterPro" id="IPR038765">
    <property type="entry name" value="Papain-like_cys_pep_sf"/>
</dbReference>
<dbReference type="AlphaFoldDB" id="A0A3M8D1E6"/>
<feature type="transmembrane region" description="Helical" evidence="2">
    <location>
        <begin position="168"/>
        <end position="187"/>
    </location>
</feature>
<feature type="transmembrane region" description="Helical" evidence="2">
    <location>
        <begin position="12"/>
        <end position="28"/>
    </location>
</feature>
<feature type="compositionally biased region" description="Basic and acidic residues" evidence="1">
    <location>
        <begin position="600"/>
        <end position="614"/>
    </location>
</feature>
<evidence type="ECO:0000256" key="1">
    <source>
        <dbReference type="SAM" id="MobiDB-lite"/>
    </source>
</evidence>
<dbReference type="Pfam" id="PF13559">
    <property type="entry name" value="DUF4129"/>
    <property type="match status" value="1"/>
</dbReference>
<dbReference type="InterPro" id="IPR052901">
    <property type="entry name" value="Bact_TGase-like"/>
</dbReference>
<reference evidence="4 5" key="1">
    <citation type="submission" date="2018-10" db="EMBL/GenBank/DDBJ databases">
        <title>Phylogenomics of Brevibacillus.</title>
        <authorList>
            <person name="Dunlap C."/>
        </authorList>
    </citation>
    <scope>NUCLEOTIDE SEQUENCE [LARGE SCALE GENOMIC DNA]</scope>
    <source>
        <strain evidence="4 5">JCM 15716</strain>
    </source>
</reference>
<keyword evidence="2" id="KW-0812">Transmembrane</keyword>
<dbReference type="InterPro" id="IPR002931">
    <property type="entry name" value="Transglutaminase-like"/>
</dbReference>
<evidence type="ECO:0000313" key="4">
    <source>
        <dbReference type="EMBL" id="RNB80995.1"/>
    </source>
</evidence>
<feature type="transmembrane region" description="Helical" evidence="2">
    <location>
        <begin position="40"/>
        <end position="57"/>
    </location>
</feature>
<feature type="transmembrane region" description="Helical" evidence="2">
    <location>
        <begin position="119"/>
        <end position="137"/>
    </location>
</feature>
<name>A0A3M8D1E6_9BACL</name>
<feature type="transmembrane region" description="Helical" evidence="2">
    <location>
        <begin position="625"/>
        <end position="645"/>
    </location>
</feature>
<dbReference type="RefSeq" id="WP_122920997.1">
    <property type="nucleotide sequence ID" value="NZ_RHHQ01000024.1"/>
</dbReference>
<gene>
    <name evidence="4" type="ORF">EDM56_26755</name>
</gene>
<dbReference type="OrthoDB" id="9804872at2"/>
<proteinExistence type="predicted"/>
<dbReference type="EMBL" id="RHHQ01000024">
    <property type="protein sequence ID" value="RNB80995.1"/>
    <property type="molecule type" value="Genomic_DNA"/>
</dbReference>
<dbReference type="PANTHER" id="PTHR42736">
    <property type="entry name" value="PROTEIN-GLUTAMINE GAMMA-GLUTAMYLTRANSFERASE"/>
    <property type="match status" value="1"/>
</dbReference>
<feature type="transmembrane region" description="Helical" evidence="2">
    <location>
        <begin position="199"/>
        <end position="221"/>
    </location>
</feature>
<evidence type="ECO:0000313" key="5">
    <source>
        <dbReference type="Proteomes" id="UP000271031"/>
    </source>
</evidence>
<feature type="transmembrane region" description="Helical" evidence="2">
    <location>
        <begin position="64"/>
        <end position="81"/>
    </location>
</feature>
<dbReference type="SMART" id="SM00460">
    <property type="entry name" value="TGc"/>
    <property type="match status" value="1"/>
</dbReference>
<keyword evidence="5" id="KW-1185">Reference proteome</keyword>
<dbReference type="Pfam" id="PF11992">
    <property type="entry name" value="TgpA_N"/>
    <property type="match status" value="1"/>
</dbReference>
<feature type="region of interest" description="Disordered" evidence="1">
    <location>
        <begin position="590"/>
        <end position="621"/>
    </location>
</feature>
<sequence>MHGRLLRPFKWLDWLGAAFLFFLIREWLLPLLRLTDTGDLLAFYYLIGGVLLLDLALRSRWLGAFLKLVGALYLLHFNYIQTPLFSKDWLLEIFVRLQRDIPLAMMQHWTEMSLITRNLLFYLMIAAIVSLLSYLVIEQRQALWFVIMTETYLATLDTFLPYEADGAIIRALIAGFLLLAVTHFSSMQQLAPAKGKSLRFWKTLIAPIMIIALAVGVAYAGPKHDPEWPDPISYFTGNGSEVGTGYVKRVGFDNSDELLGGPFVQDNGLVFTATTNEKTYWRADSKDVYSGVGWQKGERTYEDILNPATHTWKDQLFKGFETKKVEASLQFSPETRYPTIFYPGQLTGVKNYKPANATFVYDKDNEQVEVRAGQINVVTQKEGQPPGVGDPKIVPNTILMKMNHYDLTAEVPIISEKKILASGSNYPAAIKEKYLQLPKELPQRVKELAEKVTANAKTPYEKVRAVENFLRTGGEYSYETTDVPILQQGQDFVDQFLFVTKRGYCDHFSSSMAVMLRTVGIPTRWVKGFAPGTETQTRGDQKVMQIRNKDAHSWVEVYFPDYGWIPFEATSSFISPLRVQYDLSNQPAAQPIVPGITPQKPRDLNPDRLDERDAQTGGAKKNSGLSWGALLGIVVVVAIAGFVFWKKRDALYIWWLHRRMTSSATQRFPDKYNALIRLYERIFTRRKEGETLREYVKRLEVSGDRRQDLLYVTQLFERVLYGFKELEGKAKETGDKIMERLTNQLKP</sequence>
<dbReference type="PANTHER" id="PTHR42736:SF1">
    <property type="entry name" value="PROTEIN-GLUTAMINE GAMMA-GLUTAMYLTRANSFERASE"/>
    <property type="match status" value="1"/>
</dbReference>
<dbReference type="Gene3D" id="3.10.620.30">
    <property type="match status" value="1"/>
</dbReference>
<evidence type="ECO:0000256" key="2">
    <source>
        <dbReference type="SAM" id="Phobius"/>
    </source>
</evidence>
<comment type="caution">
    <text evidence="4">The sequence shown here is derived from an EMBL/GenBank/DDBJ whole genome shotgun (WGS) entry which is preliminary data.</text>
</comment>
<protein>
    <submittedName>
        <fullName evidence="4">DUF4129 domain-containing protein</fullName>
    </submittedName>
</protein>
<organism evidence="4 5">
    <name type="scientific">Brevibacillus fluminis</name>
    <dbReference type="NCBI Taxonomy" id="511487"/>
    <lineage>
        <taxon>Bacteria</taxon>
        <taxon>Bacillati</taxon>
        <taxon>Bacillota</taxon>
        <taxon>Bacilli</taxon>
        <taxon>Bacillales</taxon>
        <taxon>Paenibacillaceae</taxon>
        <taxon>Brevibacillus</taxon>
    </lineage>
</organism>
<evidence type="ECO:0000259" key="3">
    <source>
        <dbReference type="SMART" id="SM00460"/>
    </source>
</evidence>
<feature type="domain" description="Transglutaminase-like" evidence="3">
    <location>
        <begin position="497"/>
        <end position="571"/>
    </location>
</feature>
<dbReference type="InterPro" id="IPR021878">
    <property type="entry name" value="TgpA_N"/>
</dbReference>
<keyword evidence="2" id="KW-0472">Membrane</keyword>
<dbReference type="SUPFAM" id="SSF54001">
    <property type="entry name" value="Cysteine proteinases"/>
    <property type="match status" value="1"/>
</dbReference>
<accession>A0A3M8D1E6</accession>